<keyword evidence="8" id="KW-0902">Two-component regulatory system</keyword>
<dbReference type="AlphaFoldDB" id="A0A918F762"/>
<sequence>MHTSKYGRTMKSKRQRHLYALDLCAALALTAVYIGFARLTADDGQPVYTGPFWLGCLIAAAVGLPIAVRRRWPLAVLVTVLAALTTASLLDIPREPYAAAGLAGYLVGLAEPTRRSVPALAMTLPVAGGAVYLGEAVVTPAEDGRGAVGVAGLVLLVIGGAWGAGFTVRSRRAGAVREQRRRSEHALAEERLRIARELHDIVSHNLSLIAVKAGVAGHVAEADPQEARAALKVIEETSRSALAEMRRTLGVLRTEGAPLGPAPGLDRLDSLAAEANRAGVDVDLTVRAAEALAEGTQLTVYRIVQESLTNAVRHAAPTRCQVTVEADEREIRIDIADEGPPSAPGHPVRELPGGHGLLGIRERVMMYGGSFEAGPRPEGGFAVSVCLPTEGNQQP</sequence>
<feature type="transmembrane region" description="Helical" evidence="10">
    <location>
        <begin position="119"/>
        <end position="141"/>
    </location>
</feature>
<evidence type="ECO:0000256" key="7">
    <source>
        <dbReference type="ARBA" id="ARBA00022840"/>
    </source>
</evidence>
<dbReference type="InterPro" id="IPR050482">
    <property type="entry name" value="Sensor_HK_TwoCompSys"/>
</dbReference>
<keyword evidence="7" id="KW-0067">ATP-binding</keyword>
<evidence type="ECO:0000256" key="3">
    <source>
        <dbReference type="ARBA" id="ARBA00022553"/>
    </source>
</evidence>
<evidence type="ECO:0000259" key="11">
    <source>
        <dbReference type="PROSITE" id="PS50109"/>
    </source>
</evidence>
<keyword evidence="3" id="KW-0597">Phosphoprotein</keyword>
<evidence type="ECO:0000256" key="5">
    <source>
        <dbReference type="ARBA" id="ARBA00022741"/>
    </source>
</evidence>
<evidence type="ECO:0000256" key="10">
    <source>
        <dbReference type="SAM" id="Phobius"/>
    </source>
</evidence>
<dbReference type="PANTHER" id="PTHR24421">
    <property type="entry name" value="NITRATE/NITRITE SENSOR PROTEIN NARX-RELATED"/>
    <property type="match status" value="1"/>
</dbReference>
<evidence type="ECO:0000256" key="2">
    <source>
        <dbReference type="ARBA" id="ARBA00012438"/>
    </source>
</evidence>
<evidence type="ECO:0000256" key="1">
    <source>
        <dbReference type="ARBA" id="ARBA00000085"/>
    </source>
</evidence>
<dbReference type="PANTHER" id="PTHR24421:SF10">
    <property type="entry name" value="NITRATE_NITRITE SENSOR PROTEIN NARQ"/>
    <property type="match status" value="1"/>
</dbReference>
<dbReference type="EC" id="2.7.13.3" evidence="2"/>
<dbReference type="Pfam" id="PF07730">
    <property type="entry name" value="HisKA_3"/>
    <property type="match status" value="1"/>
</dbReference>
<gene>
    <name evidence="12" type="ORF">GCM10010251_23310</name>
</gene>
<dbReference type="InterPro" id="IPR005467">
    <property type="entry name" value="His_kinase_dom"/>
</dbReference>
<keyword evidence="10" id="KW-0812">Transmembrane</keyword>
<dbReference type="Gene3D" id="3.30.565.10">
    <property type="entry name" value="Histidine kinase-like ATPase, C-terminal domain"/>
    <property type="match status" value="1"/>
</dbReference>
<dbReference type="InterPro" id="IPR036890">
    <property type="entry name" value="HATPase_C_sf"/>
</dbReference>
<organism evidence="12 13">
    <name type="scientific">Streptomyces aurantiogriseus</name>
    <dbReference type="NCBI Taxonomy" id="66870"/>
    <lineage>
        <taxon>Bacteria</taxon>
        <taxon>Bacillati</taxon>
        <taxon>Actinomycetota</taxon>
        <taxon>Actinomycetes</taxon>
        <taxon>Kitasatosporales</taxon>
        <taxon>Streptomycetaceae</taxon>
        <taxon>Streptomyces</taxon>
    </lineage>
</organism>
<dbReference type="InterPro" id="IPR011712">
    <property type="entry name" value="Sig_transdc_His_kin_sub3_dim/P"/>
</dbReference>
<keyword evidence="13" id="KW-1185">Reference proteome</keyword>
<reference evidence="12" key="1">
    <citation type="journal article" date="2014" name="Int. J. Syst. Evol. Microbiol.">
        <title>Complete genome sequence of Corynebacterium casei LMG S-19264T (=DSM 44701T), isolated from a smear-ripened cheese.</title>
        <authorList>
            <consortium name="US DOE Joint Genome Institute (JGI-PGF)"/>
            <person name="Walter F."/>
            <person name="Albersmeier A."/>
            <person name="Kalinowski J."/>
            <person name="Ruckert C."/>
        </authorList>
    </citation>
    <scope>NUCLEOTIDE SEQUENCE</scope>
    <source>
        <strain evidence="12">JCM 4346</strain>
    </source>
</reference>
<keyword evidence="5" id="KW-0547">Nucleotide-binding</keyword>
<keyword evidence="4" id="KW-0808">Transferase</keyword>
<dbReference type="GO" id="GO:0005524">
    <property type="term" value="F:ATP binding"/>
    <property type="evidence" value="ECO:0007669"/>
    <property type="project" value="UniProtKB-KW"/>
</dbReference>
<dbReference type="PROSITE" id="PS50109">
    <property type="entry name" value="HIS_KIN"/>
    <property type="match status" value="1"/>
</dbReference>
<dbReference type="Gene3D" id="1.20.5.1930">
    <property type="match status" value="1"/>
</dbReference>
<evidence type="ECO:0000256" key="9">
    <source>
        <dbReference type="SAM" id="MobiDB-lite"/>
    </source>
</evidence>
<dbReference type="Proteomes" id="UP000658320">
    <property type="component" value="Unassembled WGS sequence"/>
</dbReference>
<feature type="transmembrane region" description="Helical" evidence="10">
    <location>
        <begin position="74"/>
        <end position="90"/>
    </location>
</feature>
<evidence type="ECO:0000313" key="12">
    <source>
        <dbReference type="EMBL" id="GGR06869.1"/>
    </source>
</evidence>
<name>A0A918F762_9ACTN</name>
<evidence type="ECO:0000256" key="6">
    <source>
        <dbReference type="ARBA" id="ARBA00022777"/>
    </source>
</evidence>
<dbReference type="EMBL" id="BMSX01000004">
    <property type="protein sequence ID" value="GGR06869.1"/>
    <property type="molecule type" value="Genomic_DNA"/>
</dbReference>
<feature type="domain" description="Histidine kinase" evidence="11">
    <location>
        <begin position="275"/>
        <end position="391"/>
    </location>
</feature>
<dbReference type="Pfam" id="PF02518">
    <property type="entry name" value="HATPase_c"/>
    <property type="match status" value="1"/>
</dbReference>
<dbReference type="GO" id="GO:0046983">
    <property type="term" value="F:protein dimerization activity"/>
    <property type="evidence" value="ECO:0007669"/>
    <property type="project" value="InterPro"/>
</dbReference>
<dbReference type="GO" id="GO:0016020">
    <property type="term" value="C:membrane"/>
    <property type="evidence" value="ECO:0007669"/>
    <property type="project" value="InterPro"/>
</dbReference>
<dbReference type="InterPro" id="IPR003594">
    <property type="entry name" value="HATPase_dom"/>
</dbReference>
<feature type="transmembrane region" description="Helical" evidence="10">
    <location>
        <begin position="20"/>
        <end position="41"/>
    </location>
</feature>
<comment type="caution">
    <text evidence="12">The sequence shown here is derived from an EMBL/GenBank/DDBJ whole genome shotgun (WGS) entry which is preliminary data.</text>
</comment>
<evidence type="ECO:0000256" key="4">
    <source>
        <dbReference type="ARBA" id="ARBA00022679"/>
    </source>
</evidence>
<dbReference type="SUPFAM" id="SSF55874">
    <property type="entry name" value="ATPase domain of HSP90 chaperone/DNA topoisomerase II/histidine kinase"/>
    <property type="match status" value="1"/>
</dbReference>
<evidence type="ECO:0000313" key="13">
    <source>
        <dbReference type="Proteomes" id="UP000658320"/>
    </source>
</evidence>
<dbReference type="Pfam" id="PF23539">
    <property type="entry name" value="DUF7134"/>
    <property type="match status" value="1"/>
</dbReference>
<feature type="region of interest" description="Disordered" evidence="9">
    <location>
        <begin position="336"/>
        <end position="355"/>
    </location>
</feature>
<keyword evidence="10" id="KW-1133">Transmembrane helix</keyword>
<dbReference type="InterPro" id="IPR055558">
    <property type="entry name" value="DUF7134"/>
</dbReference>
<proteinExistence type="predicted"/>
<keyword evidence="10" id="KW-0472">Membrane</keyword>
<dbReference type="CDD" id="cd16917">
    <property type="entry name" value="HATPase_UhpB-NarQ-NarX-like"/>
    <property type="match status" value="1"/>
</dbReference>
<comment type="catalytic activity">
    <reaction evidence="1">
        <text>ATP + protein L-histidine = ADP + protein N-phospho-L-histidine.</text>
        <dbReference type="EC" id="2.7.13.3"/>
    </reaction>
</comment>
<feature type="transmembrane region" description="Helical" evidence="10">
    <location>
        <begin position="147"/>
        <end position="168"/>
    </location>
</feature>
<feature type="transmembrane region" description="Helical" evidence="10">
    <location>
        <begin position="47"/>
        <end position="67"/>
    </location>
</feature>
<dbReference type="GO" id="GO:0000155">
    <property type="term" value="F:phosphorelay sensor kinase activity"/>
    <property type="evidence" value="ECO:0007669"/>
    <property type="project" value="InterPro"/>
</dbReference>
<dbReference type="SMART" id="SM00387">
    <property type="entry name" value="HATPase_c"/>
    <property type="match status" value="1"/>
</dbReference>
<accession>A0A918F762</accession>
<keyword evidence="6 12" id="KW-0418">Kinase</keyword>
<reference evidence="12" key="2">
    <citation type="submission" date="2020-09" db="EMBL/GenBank/DDBJ databases">
        <authorList>
            <person name="Sun Q."/>
            <person name="Ohkuma M."/>
        </authorList>
    </citation>
    <scope>NUCLEOTIDE SEQUENCE</scope>
    <source>
        <strain evidence="12">JCM 4346</strain>
    </source>
</reference>
<protein>
    <recommendedName>
        <fullName evidence="2">histidine kinase</fullName>
        <ecNumber evidence="2">2.7.13.3</ecNumber>
    </recommendedName>
</protein>
<evidence type="ECO:0000256" key="8">
    <source>
        <dbReference type="ARBA" id="ARBA00023012"/>
    </source>
</evidence>